<dbReference type="RefSeq" id="WP_245900966.1">
    <property type="nucleotide sequence ID" value="NZ_QJSX01000009.1"/>
</dbReference>
<dbReference type="Gene3D" id="1.10.1670.10">
    <property type="entry name" value="Helix-hairpin-Helix base-excision DNA repair enzymes (C-terminal)"/>
    <property type="match status" value="1"/>
</dbReference>
<proteinExistence type="inferred from homology"/>
<comment type="caution">
    <text evidence="11">The sequence shown here is derived from an EMBL/GenBank/DDBJ whole genome shotgun (WGS) entry which is preliminary data.</text>
</comment>
<dbReference type="Pfam" id="PF10576">
    <property type="entry name" value="EndIII_4Fe-2S"/>
    <property type="match status" value="1"/>
</dbReference>
<evidence type="ECO:0000256" key="9">
    <source>
        <dbReference type="ARBA" id="ARBA00023295"/>
    </source>
</evidence>
<dbReference type="GO" id="GO:0046872">
    <property type="term" value="F:metal ion binding"/>
    <property type="evidence" value="ECO:0007669"/>
    <property type="project" value="UniProtKB-KW"/>
</dbReference>
<dbReference type="PANTHER" id="PTHR47203">
    <property type="match status" value="1"/>
</dbReference>
<keyword evidence="12" id="KW-1185">Reference proteome</keyword>
<dbReference type="SMART" id="SM00478">
    <property type="entry name" value="ENDO3c"/>
    <property type="match status" value="1"/>
</dbReference>
<evidence type="ECO:0000313" key="11">
    <source>
        <dbReference type="EMBL" id="PYE53357.1"/>
    </source>
</evidence>
<dbReference type="EMBL" id="QJSX01000009">
    <property type="protein sequence ID" value="PYE53357.1"/>
    <property type="molecule type" value="Genomic_DNA"/>
</dbReference>
<comment type="similarity">
    <text evidence="2">Belongs to the Nth/MutY family.</text>
</comment>
<sequence>MTAKKASARREPLLDDLVVSQRALLPEIHARVRARYLPTLPTLRRDPEPLDGLIETILSQQNTAPITRRQFAALKSAFGSWEQALVAGPDAIEDVLKTAGGGLSRVKADYIWNVVHTLSERGDVTLRDLHALSDEEARARLESLPGVGPKTASCVMIFELVRPAMPVDTHLHRISKRLMLVPATWSAPRTEAWYASALANTWAAKYGYHVSMIRHGRETCTAQRPKCAACVLRDLCPSAELFLSIT</sequence>
<keyword evidence="3" id="KW-0479">Metal-binding</keyword>
<keyword evidence="7" id="KW-0411">Iron-sulfur</keyword>
<dbReference type="Proteomes" id="UP000248326">
    <property type="component" value="Unassembled WGS sequence"/>
</dbReference>
<dbReference type="GO" id="GO:0051539">
    <property type="term" value="F:4 iron, 4 sulfur cluster binding"/>
    <property type="evidence" value="ECO:0007669"/>
    <property type="project" value="InterPro"/>
</dbReference>
<dbReference type="GO" id="GO:0016798">
    <property type="term" value="F:hydrolase activity, acting on glycosyl bonds"/>
    <property type="evidence" value="ECO:0007669"/>
    <property type="project" value="UniProtKB-KW"/>
</dbReference>
<dbReference type="InterPro" id="IPR023170">
    <property type="entry name" value="HhH_base_excis_C"/>
</dbReference>
<keyword evidence="9" id="KW-0326">Glycosidase</keyword>
<dbReference type="GO" id="GO:0140097">
    <property type="term" value="F:catalytic activity, acting on DNA"/>
    <property type="evidence" value="ECO:0007669"/>
    <property type="project" value="UniProtKB-ARBA"/>
</dbReference>
<dbReference type="PANTHER" id="PTHR47203:SF1">
    <property type="entry name" value="HYPOTHETICAL BASE EXCISION DNA REPAIR PROTEIN (EUROFUNG)"/>
    <property type="match status" value="1"/>
</dbReference>
<dbReference type="GO" id="GO:0004519">
    <property type="term" value="F:endonuclease activity"/>
    <property type="evidence" value="ECO:0007669"/>
    <property type="project" value="UniProtKB-KW"/>
</dbReference>
<dbReference type="Gene3D" id="1.10.340.30">
    <property type="entry name" value="Hypothetical protein, domain 2"/>
    <property type="match status" value="1"/>
</dbReference>
<evidence type="ECO:0000256" key="6">
    <source>
        <dbReference type="ARBA" id="ARBA00023004"/>
    </source>
</evidence>
<accession>A0A318S6L4</accession>
<keyword evidence="4" id="KW-0227">DNA damage</keyword>
<protein>
    <submittedName>
        <fullName evidence="11">Endonuclease-3</fullName>
    </submittedName>
</protein>
<evidence type="ECO:0000256" key="1">
    <source>
        <dbReference type="ARBA" id="ARBA00001966"/>
    </source>
</evidence>
<dbReference type="AlphaFoldDB" id="A0A318S6L4"/>
<dbReference type="SMART" id="SM00525">
    <property type="entry name" value="FES"/>
    <property type="match status" value="1"/>
</dbReference>
<evidence type="ECO:0000256" key="3">
    <source>
        <dbReference type="ARBA" id="ARBA00022723"/>
    </source>
</evidence>
<evidence type="ECO:0000259" key="10">
    <source>
        <dbReference type="SMART" id="SM00478"/>
    </source>
</evidence>
<evidence type="ECO:0000256" key="2">
    <source>
        <dbReference type="ARBA" id="ARBA00008343"/>
    </source>
</evidence>
<keyword evidence="11" id="KW-0540">Nuclease</keyword>
<dbReference type="CDD" id="cd00056">
    <property type="entry name" value="ENDO3c"/>
    <property type="match status" value="1"/>
</dbReference>
<dbReference type="InterPro" id="IPR003265">
    <property type="entry name" value="HhH-GPD_domain"/>
</dbReference>
<evidence type="ECO:0000256" key="7">
    <source>
        <dbReference type="ARBA" id="ARBA00023014"/>
    </source>
</evidence>
<dbReference type="Pfam" id="PF00730">
    <property type="entry name" value="HhH-GPD"/>
    <property type="match status" value="1"/>
</dbReference>
<dbReference type="SUPFAM" id="SSF48150">
    <property type="entry name" value="DNA-glycosylase"/>
    <property type="match status" value="1"/>
</dbReference>
<evidence type="ECO:0000256" key="4">
    <source>
        <dbReference type="ARBA" id="ARBA00022763"/>
    </source>
</evidence>
<keyword evidence="8" id="KW-0234">DNA repair</keyword>
<evidence type="ECO:0000256" key="5">
    <source>
        <dbReference type="ARBA" id="ARBA00022801"/>
    </source>
</evidence>
<evidence type="ECO:0000313" key="12">
    <source>
        <dbReference type="Proteomes" id="UP000248326"/>
    </source>
</evidence>
<evidence type="ECO:0000256" key="8">
    <source>
        <dbReference type="ARBA" id="ARBA00023204"/>
    </source>
</evidence>
<keyword evidence="6" id="KW-0408">Iron</keyword>
<dbReference type="PROSITE" id="PS00764">
    <property type="entry name" value="ENDONUCLEASE_III_1"/>
    <property type="match status" value="1"/>
</dbReference>
<feature type="domain" description="HhH-GPD" evidence="10">
    <location>
        <begin position="58"/>
        <end position="218"/>
    </location>
</feature>
<dbReference type="GO" id="GO:0006284">
    <property type="term" value="P:base-excision repair"/>
    <property type="evidence" value="ECO:0007669"/>
    <property type="project" value="InterPro"/>
</dbReference>
<dbReference type="InterPro" id="IPR004035">
    <property type="entry name" value="Endouclease-III_FeS-bd_BS"/>
</dbReference>
<keyword evidence="5" id="KW-0378">Hydrolase</keyword>
<name>A0A318S6L4_9DEIO</name>
<dbReference type="InterPro" id="IPR011257">
    <property type="entry name" value="DNA_glycosylase"/>
</dbReference>
<dbReference type="InterPro" id="IPR003651">
    <property type="entry name" value="Endonuclease3_FeS-loop_motif"/>
</dbReference>
<keyword evidence="11" id="KW-0255">Endonuclease</keyword>
<organism evidence="11 12">
    <name type="scientific">Deinococcus yavapaiensis KR-236</name>
    <dbReference type="NCBI Taxonomy" id="694435"/>
    <lineage>
        <taxon>Bacteria</taxon>
        <taxon>Thermotogati</taxon>
        <taxon>Deinococcota</taxon>
        <taxon>Deinococci</taxon>
        <taxon>Deinococcales</taxon>
        <taxon>Deinococcaceae</taxon>
        <taxon>Deinococcus</taxon>
    </lineage>
</organism>
<comment type="cofactor">
    <cofactor evidence="1">
        <name>[4Fe-4S] cluster</name>
        <dbReference type="ChEBI" id="CHEBI:49883"/>
    </cofactor>
</comment>
<reference evidence="11 12" key="1">
    <citation type="submission" date="2018-06" db="EMBL/GenBank/DDBJ databases">
        <title>Genomic Encyclopedia of Type Strains, Phase IV (KMG-IV): sequencing the most valuable type-strain genomes for metagenomic binning, comparative biology and taxonomic classification.</title>
        <authorList>
            <person name="Goeker M."/>
        </authorList>
    </citation>
    <scope>NUCLEOTIDE SEQUENCE [LARGE SCALE GENOMIC DNA]</scope>
    <source>
        <strain evidence="11 12">DSM 18048</strain>
    </source>
</reference>
<gene>
    <name evidence="11" type="ORF">DES52_109131</name>
</gene>